<evidence type="ECO:0000313" key="1">
    <source>
        <dbReference type="EMBL" id="MBM6704857.1"/>
    </source>
</evidence>
<protein>
    <submittedName>
        <fullName evidence="1">Uncharacterized protein</fullName>
    </submittedName>
</protein>
<name>A0ABS2DU85_9BURK</name>
<dbReference type="Proteomes" id="UP000715095">
    <property type="component" value="Unassembled WGS sequence"/>
</dbReference>
<evidence type="ECO:0000313" key="2">
    <source>
        <dbReference type="Proteomes" id="UP000715095"/>
    </source>
</evidence>
<organism evidence="1 2">
    <name type="scientific">Sutterella massiliensis</name>
    <dbReference type="NCBI Taxonomy" id="1816689"/>
    <lineage>
        <taxon>Bacteria</taxon>
        <taxon>Pseudomonadati</taxon>
        <taxon>Pseudomonadota</taxon>
        <taxon>Betaproteobacteria</taxon>
        <taxon>Burkholderiales</taxon>
        <taxon>Sutterellaceae</taxon>
        <taxon>Sutterella</taxon>
    </lineage>
</organism>
<dbReference type="EMBL" id="JACJJC010000023">
    <property type="protein sequence ID" value="MBM6704857.1"/>
    <property type="molecule type" value="Genomic_DNA"/>
</dbReference>
<dbReference type="RefSeq" id="WP_205104261.1">
    <property type="nucleotide sequence ID" value="NZ_JACJJC010000023.1"/>
</dbReference>
<dbReference type="InterPro" id="IPR027477">
    <property type="entry name" value="Succ_DH/fumarate_Rdtase_cat_sf"/>
</dbReference>
<keyword evidence="2" id="KW-1185">Reference proteome</keyword>
<dbReference type="SUPFAM" id="SSF56425">
    <property type="entry name" value="Succinate dehydrogenase/fumarate reductase flavoprotein, catalytic domain"/>
    <property type="match status" value="1"/>
</dbReference>
<proteinExistence type="predicted"/>
<dbReference type="Gene3D" id="3.90.700.10">
    <property type="entry name" value="Succinate dehydrogenase/fumarate reductase flavoprotein, catalytic domain"/>
    <property type="match status" value="1"/>
</dbReference>
<reference evidence="1 2" key="1">
    <citation type="journal article" date="2021" name="Sci. Rep.">
        <title>The distribution of antibiotic resistance genes in chicken gut microbiota commensals.</title>
        <authorList>
            <person name="Juricova H."/>
            <person name="Matiasovicova J."/>
            <person name="Kubasova T."/>
            <person name="Cejkova D."/>
            <person name="Rychlik I."/>
        </authorList>
    </citation>
    <scope>NUCLEOTIDE SEQUENCE [LARGE SCALE GENOMIC DNA]</scope>
    <source>
        <strain evidence="1 2">An829</strain>
    </source>
</reference>
<accession>A0ABS2DU85</accession>
<gene>
    <name evidence="1" type="ORF">H6A60_10240</name>
</gene>
<sequence length="70" mass="7279">MAGPQTVAYDTGHGAVSLTNVRYNGAILVGKTGKRFTNELGSTAKIGADIKTQALRSSSSTARALRTPRS</sequence>
<comment type="caution">
    <text evidence="1">The sequence shown here is derived from an EMBL/GenBank/DDBJ whole genome shotgun (WGS) entry which is preliminary data.</text>
</comment>